<organism evidence="3 4">
    <name type="scientific">Daucus carota subsp. sativus</name>
    <name type="common">Carrot</name>
    <dbReference type="NCBI Taxonomy" id="79200"/>
    <lineage>
        <taxon>Eukaryota</taxon>
        <taxon>Viridiplantae</taxon>
        <taxon>Streptophyta</taxon>
        <taxon>Embryophyta</taxon>
        <taxon>Tracheophyta</taxon>
        <taxon>Spermatophyta</taxon>
        <taxon>Magnoliopsida</taxon>
        <taxon>eudicotyledons</taxon>
        <taxon>Gunneridae</taxon>
        <taxon>Pentapetalae</taxon>
        <taxon>asterids</taxon>
        <taxon>campanulids</taxon>
        <taxon>Apiales</taxon>
        <taxon>Apiaceae</taxon>
        <taxon>Apioideae</taxon>
        <taxon>Scandiceae</taxon>
        <taxon>Daucinae</taxon>
        <taxon>Daucus</taxon>
        <taxon>Daucus sect. Daucus</taxon>
    </lineage>
</organism>
<name>A0AAF0X1V6_DAUCS</name>
<feature type="domain" description="Cux N-terminal" evidence="2">
    <location>
        <begin position="18"/>
        <end position="81"/>
    </location>
</feature>
<dbReference type="Pfam" id="PF25398">
    <property type="entry name" value="CUX1_N"/>
    <property type="match status" value="1"/>
</dbReference>
<feature type="compositionally biased region" description="Low complexity" evidence="1">
    <location>
        <begin position="7"/>
        <end position="26"/>
    </location>
</feature>
<dbReference type="EMBL" id="CP093346">
    <property type="protein sequence ID" value="WOG98718.1"/>
    <property type="molecule type" value="Genomic_DNA"/>
</dbReference>
<dbReference type="AlphaFoldDB" id="A0AAF0X1V6"/>
<reference evidence="3" key="2">
    <citation type="submission" date="2022-03" db="EMBL/GenBank/DDBJ databases">
        <title>Draft title - Genomic analysis of global carrot germplasm unveils the trajectory of domestication and the origin of high carotenoid orange carrot.</title>
        <authorList>
            <person name="Iorizzo M."/>
            <person name="Ellison S."/>
            <person name="Senalik D."/>
            <person name="Macko-Podgorni A."/>
            <person name="Grzebelus D."/>
            <person name="Bostan H."/>
            <person name="Rolling W."/>
            <person name="Curaba J."/>
            <person name="Simon P."/>
        </authorList>
    </citation>
    <scope>NUCLEOTIDE SEQUENCE</scope>
    <source>
        <tissue evidence="3">Leaf</tissue>
    </source>
</reference>
<protein>
    <recommendedName>
        <fullName evidence="2">Cux N-terminal domain-containing protein</fullName>
    </recommendedName>
</protein>
<evidence type="ECO:0000313" key="4">
    <source>
        <dbReference type="Proteomes" id="UP000077755"/>
    </source>
</evidence>
<feature type="region of interest" description="Disordered" evidence="1">
    <location>
        <begin position="1"/>
        <end position="30"/>
    </location>
</feature>
<evidence type="ECO:0000256" key="1">
    <source>
        <dbReference type="SAM" id="MobiDB-lite"/>
    </source>
</evidence>
<evidence type="ECO:0000313" key="3">
    <source>
        <dbReference type="EMBL" id="WOG98718.1"/>
    </source>
</evidence>
<sequence>MRNQTNSKEISSEATESSSSTVPSVTNFREGFGLEKERRVLHEQGLKIAENHENSQKNRRKLAERFKKASAEKLRMFNTLLYEAPYAYPILSLIAMIRTKGYSRT</sequence>
<proteinExistence type="predicted"/>
<gene>
    <name evidence="3" type="ORF">DCAR_0418063</name>
</gene>
<reference evidence="3" key="1">
    <citation type="journal article" date="2016" name="Nat. Genet.">
        <title>A high-quality carrot genome assembly provides new insights into carotenoid accumulation and asterid genome evolution.</title>
        <authorList>
            <person name="Iorizzo M."/>
            <person name="Ellison S."/>
            <person name="Senalik D."/>
            <person name="Zeng P."/>
            <person name="Satapoomin P."/>
            <person name="Huang J."/>
            <person name="Bowman M."/>
            <person name="Iovene M."/>
            <person name="Sanseverino W."/>
            <person name="Cavagnaro P."/>
            <person name="Yildiz M."/>
            <person name="Macko-Podgorni A."/>
            <person name="Moranska E."/>
            <person name="Grzebelus E."/>
            <person name="Grzebelus D."/>
            <person name="Ashrafi H."/>
            <person name="Zheng Z."/>
            <person name="Cheng S."/>
            <person name="Spooner D."/>
            <person name="Van Deynze A."/>
            <person name="Simon P."/>
        </authorList>
    </citation>
    <scope>NUCLEOTIDE SEQUENCE</scope>
    <source>
        <tissue evidence="3">Leaf</tissue>
    </source>
</reference>
<accession>A0AAF0X1V6</accession>
<keyword evidence="4" id="KW-1185">Reference proteome</keyword>
<dbReference type="Proteomes" id="UP000077755">
    <property type="component" value="Chromosome 4"/>
</dbReference>
<dbReference type="InterPro" id="IPR057476">
    <property type="entry name" value="Cux_N"/>
</dbReference>
<evidence type="ECO:0000259" key="2">
    <source>
        <dbReference type="Pfam" id="PF25398"/>
    </source>
</evidence>